<feature type="compositionally biased region" description="Basic and acidic residues" evidence="1">
    <location>
        <begin position="201"/>
        <end position="211"/>
    </location>
</feature>
<reference evidence="3" key="4">
    <citation type="submission" date="2015-06" db="UniProtKB">
        <authorList>
            <consortium name="EnsemblMetazoa"/>
        </authorList>
    </citation>
    <scope>IDENTIFICATION</scope>
</reference>
<evidence type="ECO:0000313" key="2">
    <source>
        <dbReference type="EMBL" id="ETN64763.1"/>
    </source>
</evidence>
<accession>W5JN71</accession>
<organism evidence="2">
    <name type="scientific">Anopheles darlingi</name>
    <name type="common">Mosquito</name>
    <dbReference type="NCBI Taxonomy" id="43151"/>
    <lineage>
        <taxon>Eukaryota</taxon>
        <taxon>Metazoa</taxon>
        <taxon>Ecdysozoa</taxon>
        <taxon>Arthropoda</taxon>
        <taxon>Hexapoda</taxon>
        <taxon>Insecta</taxon>
        <taxon>Pterygota</taxon>
        <taxon>Neoptera</taxon>
        <taxon>Endopterygota</taxon>
        <taxon>Diptera</taxon>
        <taxon>Nematocera</taxon>
        <taxon>Culicoidea</taxon>
        <taxon>Culicidae</taxon>
        <taxon>Anophelinae</taxon>
        <taxon>Anopheles</taxon>
    </lineage>
</organism>
<dbReference type="AlphaFoldDB" id="W5JN71"/>
<evidence type="ECO:0000313" key="4">
    <source>
        <dbReference type="Proteomes" id="UP000000673"/>
    </source>
</evidence>
<feature type="region of interest" description="Disordered" evidence="1">
    <location>
        <begin position="52"/>
        <end position="78"/>
    </location>
</feature>
<name>W5JN71_ANODA</name>
<dbReference type="EnsemblMetazoa" id="ADAC003485-RA">
    <property type="protein sequence ID" value="ADAC003485-PA"/>
    <property type="gene ID" value="ADAC003485"/>
</dbReference>
<reference evidence="2" key="3">
    <citation type="journal article" date="2013" name="Nucleic Acids Res.">
        <title>The genome of Anopheles darlingi, the main neotropical malaria vector.</title>
        <authorList>
            <person name="Marinotti O."/>
            <person name="Cerqueira G.C."/>
            <person name="de Almeida L.G."/>
            <person name="Ferro M.I."/>
            <person name="Loreto E.L."/>
            <person name="Zaha A."/>
            <person name="Teixeira S.M."/>
            <person name="Wespiser A.R."/>
            <person name="Almeida E Silva A."/>
            <person name="Schlindwein A.D."/>
            <person name="Pacheco A.C."/>
            <person name="Silva A.L."/>
            <person name="Graveley B.R."/>
            <person name="Walenz B.P."/>
            <person name="Lima Bde A."/>
            <person name="Ribeiro C.A."/>
            <person name="Nunes-Silva C.G."/>
            <person name="de Carvalho C.R."/>
            <person name="Soares C.M."/>
            <person name="de Menezes C.B."/>
            <person name="Matiolli C."/>
            <person name="Caffrey D."/>
            <person name="Araujo D.A."/>
            <person name="de Oliveira D.M."/>
            <person name="Golenbock D."/>
            <person name="Grisard E.C."/>
            <person name="Fantinatti-Garboggini F."/>
            <person name="de Carvalho F.M."/>
            <person name="Barcellos F.G."/>
            <person name="Prosdocimi F."/>
            <person name="May G."/>
            <person name="Azevedo Junior G.M."/>
            <person name="Guimaraes G.M."/>
            <person name="Goldman G.H."/>
            <person name="Padilha I.Q."/>
            <person name="Batista Jda S."/>
            <person name="Ferro J.A."/>
            <person name="Ribeiro J.M."/>
            <person name="Fietto J.L."/>
            <person name="Dabbas K.M."/>
            <person name="Cerdeira L."/>
            <person name="Agnez-Lima L.F."/>
            <person name="Brocchi M."/>
            <person name="de Carvalho M.O."/>
            <person name="Teixeira Mde M."/>
            <person name="Diniz Maia Mde M."/>
            <person name="Goldman M.H."/>
            <person name="Cruz Schneider M.P."/>
            <person name="Felipe M.S."/>
            <person name="Hungria M."/>
            <person name="Nicolas M.F."/>
            <person name="Pereira M."/>
            <person name="Montes M.A."/>
            <person name="Cantao M.E."/>
            <person name="Vincentz M."/>
            <person name="Rafael M.S."/>
            <person name="Silverman N."/>
            <person name="Stoco P.H."/>
            <person name="Souza R.C."/>
            <person name="Vicentini R."/>
            <person name="Gazzinelli R.T."/>
            <person name="Neves Rde O."/>
            <person name="Silva R."/>
            <person name="Astolfi-Filho S."/>
            <person name="Maciel T.E."/>
            <person name="Urmenyi T.P."/>
            <person name="Tadei W.P."/>
            <person name="Camargo E.P."/>
            <person name="de Vasconcelos A.T."/>
        </authorList>
    </citation>
    <scope>NUCLEOTIDE SEQUENCE</scope>
</reference>
<feature type="region of interest" description="Disordered" evidence="1">
    <location>
        <begin position="194"/>
        <end position="217"/>
    </location>
</feature>
<dbReference type="HOGENOM" id="CLU_1157248_0_0_1"/>
<dbReference type="Proteomes" id="UP000000673">
    <property type="component" value="Unassembled WGS sequence"/>
</dbReference>
<evidence type="ECO:0000313" key="3">
    <source>
        <dbReference type="EnsemblMetazoa" id="ADAC003485-PA"/>
    </source>
</evidence>
<feature type="region of interest" description="Disordered" evidence="1">
    <location>
        <begin position="1"/>
        <end position="23"/>
    </location>
</feature>
<gene>
    <name evidence="2" type="ORF">AND_003485</name>
</gene>
<feature type="compositionally biased region" description="Polar residues" evidence="1">
    <location>
        <begin position="1"/>
        <end position="20"/>
    </location>
</feature>
<evidence type="ECO:0000256" key="1">
    <source>
        <dbReference type="SAM" id="MobiDB-lite"/>
    </source>
</evidence>
<proteinExistence type="predicted"/>
<keyword evidence="4" id="KW-1185">Reference proteome</keyword>
<dbReference type="VEuPathDB" id="VectorBase:ADAC003485"/>
<feature type="compositionally biased region" description="Polar residues" evidence="1">
    <location>
        <begin position="60"/>
        <end position="69"/>
    </location>
</feature>
<protein>
    <submittedName>
        <fullName evidence="2 3">Uncharacterized protein</fullName>
    </submittedName>
</protein>
<reference evidence="2" key="2">
    <citation type="submission" date="2010-05" db="EMBL/GenBank/DDBJ databases">
        <authorList>
            <person name="Almeida L.G."/>
            <person name="Nicolas M.F."/>
            <person name="Souza R.C."/>
            <person name="Vasconcelos A.T.R."/>
        </authorList>
    </citation>
    <scope>NUCLEOTIDE SEQUENCE</scope>
</reference>
<dbReference type="EMBL" id="ADMH02000885">
    <property type="protein sequence ID" value="ETN64763.1"/>
    <property type="molecule type" value="Genomic_DNA"/>
</dbReference>
<dbReference type="VEuPathDB" id="VectorBase:ADAR2_005224"/>
<sequence>MPSDNSNGIHETSNFTTGSSVDDKFFGKSKYRPASILSSVKISAPLATVSDTDQHIEPSIRQSSKLFNNNHDEETKGNRFQQIGEPNVEGVSVEQELLLDAITTISRAPLPLTSTTTTRKNVEPATVERTTEHHGVIHVEQNFPRKPNQRATTHKYNITHQYPYPLGYTEPLTISTSTRRSPVSRKTKQPATVVYNGPYESGRKHHDDITSRTRTTPIDYDYYDDDNTRVIGKSTSQVRK</sequence>
<dbReference type="eggNOG" id="ENOG502R2IY">
    <property type="taxonomic scope" value="Eukaryota"/>
</dbReference>
<reference evidence="2 4" key="1">
    <citation type="journal article" date="2010" name="BMC Genomics">
        <title>Combination of measures distinguishes pre-miRNAs from other stem-loops in the genome of the newly sequenced Anopheles darlingi.</title>
        <authorList>
            <person name="Mendes N.D."/>
            <person name="Freitas A.T."/>
            <person name="Vasconcelos A.T."/>
            <person name="Sagot M.F."/>
        </authorList>
    </citation>
    <scope>NUCLEOTIDE SEQUENCE</scope>
</reference>